<name>A0A1H2UNA9_9BACI</name>
<feature type="transmembrane region" description="Helical" evidence="1">
    <location>
        <begin position="21"/>
        <end position="40"/>
    </location>
</feature>
<feature type="transmembrane region" description="Helical" evidence="1">
    <location>
        <begin position="307"/>
        <end position="325"/>
    </location>
</feature>
<protein>
    <submittedName>
        <fullName evidence="2">Uncharacterized protein</fullName>
    </submittedName>
</protein>
<feature type="transmembrane region" description="Helical" evidence="1">
    <location>
        <begin position="245"/>
        <end position="262"/>
    </location>
</feature>
<keyword evidence="1" id="KW-1133">Transmembrane helix</keyword>
<feature type="transmembrane region" description="Helical" evidence="1">
    <location>
        <begin position="385"/>
        <end position="405"/>
    </location>
</feature>
<keyword evidence="3" id="KW-1185">Reference proteome</keyword>
<dbReference type="AlphaFoldDB" id="A0A1H2UNA9"/>
<reference evidence="2 3" key="1">
    <citation type="submission" date="2016-10" db="EMBL/GenBank/DDBJ databases">
        <authorList>
            <person name="de Groot N.N."/>
        </authorList>
    </citation>
    <scope>NUCLEOTIDE SEQUENCE [LARGE SCALE GENOMIC DNA]</scope>
    <source>
        <strain evidence="2 3">DSM 23126</strain>
    </source>
</reference>
<feature type="transmembrane region" description="Helical" evidence="1">
    <location>
        <begin position="123"/>
        <end position="146"/>
    </location>
</feature>
<evidence type="ECO:0000313" key="2">
    <source>
        <dbReference type="EMBL" id="SDW57582.1"/>
    </source>
</evidence>
<dbReference type="EMBL" id="FNNC01000003">
    <property type="protein sequence ID" value="SDW57582.1"/>
    <property type="molecule type" value="Genomic_DNA"/>
</dbReference>
<dbReference type="OrthoDB" id="2960907at2"/>
<feature type="transmembrane region" description="Helical" evidence="1">
    <location>
        <begin position="194"/>
        <end position="214"/>
    </location>
</feature>
<feature type="transmembrane region" description="Helical" evidence="1">
    <location>
        <begin position="75"/>
        <end position="96"/>
    </location>
</feature>
<feature type="transmembrane region" description="Helical" evidence="1">
    <location>
        <begin position="345"/>
        <end position="373"/>
    </location>
</feature>
<accession>A0A1H2UNA9</accession>
<feature type="transmembrane region" description="Helical" evidence="1">
    <location>
        <begin position="167"/>
        <end position="188"/>
    </location>
</feature>
<organism evidence="2 3">
    <name type="scientific">Marinococcus luteus</name>
    <dbReference type="NCBI Taxonomy" id="1122204"/>
    <lineage>
        <taxon>Bacteria</taxon>
        <taxon>Bacillati</taxon>
        <taxon>Bacillota</taxon>
        <taxon>Bacilli</taxon>
        <taxon>Bacillales</taxon>
        <taxon>Bacillaceae</taxon>
        <taxon>Marinococcus</taxon>
    </lineage>
</organism>
<gene>
    <name evidence="2" type="ORF">SAMN05421781_1806</name>
</gene>
<evidence type="ECO:0000313" key="3">
    <source>
        <dbReference type="Proteomes" id="UP000199488"/>
    </source>
</evidence>
<sequence>MRLYIYSLLILSYVLSQFLQSLNFSLFIGILANIVIFISLFFAKGLFFYSGIAFYTIGTFLFFQTSTSWQDYFMSFQTMLGILSFFFMLPFLNSLIRVGKYDHGLRKFMEQGADTVTQLYRRSFFVCHVLGLFLNIATFAVLMRTLDRTFSSIPRKIKAKFYTQNLLRAYALCLAWSPLEIMVITALNVTGQNYIYIFPFIITIVIIVILFDILTASFKYPKLRLQPAGTPTDHSSAASRKIKQLIALLLLLVTCVSLVNHWSGFDYLFTLVLFIAPVSFLWAAFIRRLRRYAFFAFNQWKTRTKGMANFFFMFLSAGLFVQMLAETSLFDVLQQLFTFMHQQIFIFYLLIGAYFLISSFIGFHPLVSVILLAEIIAPSLADLQAIPLALVLIVCSLSPVMFSPFNISVSIVGYHLNINPYRLGLWNLPFVIGYMLFTMSFAYILQLVM</sequence>
<keyword evidence="1" id="KW-0812">Transmembrane</keyword>
<feature type="transmembrane region" description="Helical" evidence="1">
    <location>
        <begin position="268"/>
        <end position="286"/>
    </location>
</feature>
<dbReference type="Proteomes" id="UP000199488">
    <property type="component" value="Unassembled WGS sequence"/>
</dbReference>
<keyword evidence="1" id="KW-0472">Membrane</keyword>
<proteinExistence type="predicted"/>
<feature type="transmembrane region" description="Helical" evidence="1">
    <location>
        <begin position="46"/>
        <end position="63"/>
    </location>
</feature>
<evidence type="ECO:0000256" key="1">
    <source>
        <dbReference type="SAM" id="Phobius"/>
    </source>
</evidence>
<dbReference type="STRING" id="1122204.SAMN05421781_1806"/>
<feature type="transmembrane region" description="Helical" evidence="1">
    <location>
        <begin position="425"/>
        <end position="445"/>
    </location>
</feature>